<reference evidence="2 3" key="1">
    <citation type="journal article" date="2016" name="Nat. Commun.">
        <title>Thousands of microbial genomes shed light on interconnected biogeochemical processes in an aquifer system.</title>
        <authorList>
            <person name="Anantharaman K."/>
            <person name="Brown C.T."/>
            <person name="Hug L.A."/>
            <person name="Sharon I."/>
            <person name="Castelle C.J."/>
            <person name="Probst A.J."/>
            <person name="Thomas B.C."/>
            <person name="Singh A."/>
            <person name="Wilkins M.J."/>
            <person name="Karaoz U."/>
            <person name="Brodie E.L."/>
            <person name="Williams K.H."/>
            <person name="Hubbard S.S."/>
            <person name="Banfield J.F."/>
        </authorList>
    </citation>
    <scope>NUCLEOTIDE SEQUENCE [LARGE SCALE GENOMIC DNA]</scope>
</reference>
<dbReference type="EMBL" id="MHWD01000025">
    <property type="protein sequence ID" value="OHB03234.1"/>
    <property type="molecule type" value="Genomic_DNA"/>
</dbReference>
<dbReference type="Proteomes" id="UP000179283">
    <property type="component" value="Unassembled WGS sequence"/>
</dbReference>
<accession>A0A1G2U170</accession>
<sequence length="149" mass="16806">MTNREMDLKVYTAMQSLIAAIVGAVKNGVSRSDFSPRTLECFDEAERRADAVYDASEFRTKFELHRSALDLARETEKQIVEIELPAIERRQKAVAVRIAQVMTPPPALPAKRDRKADKRQQDRDRRDAMKGKSGGGKKSSRQKQAQASM</sequence>
<evidence type="ECO:0000256" key="1">
    <source>
        <dbReference type="SAM" id="MobiDB-lite"/>
    </source>
</evidence>
<name>A0A1G2U170_9BACT</name>
<feature type="region of interest" description="Disordered" evidence="1">
    <location>
        <begin position="98"/>
        <end position="149"/>
    </location>
</feature>
<dbReference type="AlphaFoldDB" id="A0A1G2U170"/>
<comment type="caution">
    <text evidence="2">The sequence shown here is derived from an EMBL/GenBank/DDBJ whole genome shotgun (WGS) entry which is preliminary data.</text>
</comment>
<evidence type="ECO:0000313" key="3">
    <source>
        <dbReference type="Proteomes" id="UP000179283"/>
    </source>
</evidence>
<proteinExistence type="predicted"/>
<gene>
    <name evidence="2" type="ORF">A2920_02610</name>
</gene>
<feature type="compositionally biased region" description="Basic and acidic residues" evidence="1">
    <location>
        <begin position="110"/>
        <end position="130"/>
    </location>
</feature>
<organism evidence="2 3">
    <name type="scientific">Candidatus Zambryskibacteria bacterium RIFCSPLOWO2_01_FULL_43_17</name>
    <dbReference type="NCBI Taxonomy" id="1802760"/>
    <lineage>
        <taxon>Bacteria</taxon>
        <taxon>Candidatus Zambryskiibacteriota</taxon>
    </lineage>
</organism>
<evidence type="ECO:0000313" key="2">
    <source>
        <dbReference type="EMBL" id="OHB03234.1"/>
    </source>
</evidence>
<protein>
    <submittedName>
        <fullName evidence="2">Uncharacterized protein</fullName>
    </submittedName>
</protein>